<dbReference type="PROSITE" id="PS01040">
    <property type="entry name" value="SBP_BACTERIAL_5"/>
    <property type="match status" value="1"/>
</dbReference>
<gene>
    <name evidence="8" type="ORF">BRE01_37010</name>
</gene>
<dbReference type="PROSITE" id="PS51257">
    <property type="entry name" value="PROKAR_LIPOPROTEIN"/>
    <property type="match status" value="1"/>
</dbReference>
<keyword evidence="3" id="KW-0813">Transport</keyword>
<feature type="domain" description="Solute-binding protein family 5" evidence="7">
    <location>
        <begin position="95"/>
        <end position="463"/>
    </location>
</feature>
<dbReference type="SUPFAM" id="SSF53850">
    <property type="entry name" value="Periplasmic binding protein-like II"/>
    <property type="match status" value="1"/>
</dbReference>
<name>A0ABQ0TR35_9BACL</name>
<feature type="signal peptide" evidence="6">
    <location>
        <begin position="1"/>
        <end position="26"/>
    </location>
</feature>
<feature type="region of interest" description="Disordered" evidence="5">
    <location>
        <begin position="29"/>
        <end position="49"/>
    </location>
</feature>
<reference evidence="8 9" key="1">
    <citation type="submission" date="2019-06" db="EMBL/GenBank/DDBJ databases">
        <title>Whole genome shotgun sequence of Brevibacillus reuszeri NBRC 15719.</title>
        <authorList>
            <person name="Hosoyama A."/>
            <person name="Uohara A."/>
            <person name="Ohji S."/>
            <person name="Ichikawa N."/>
        </authorList>
    </citation>
    <scope>NUCLEOTIDE SEQUENCE [LARGE SCALE GENOMIC DNA]</scope>
    <source>
        <strain evidence="8 9">NBRC 15719</strain>
    </source>
</reference>
<dbReference type="Gene3D" id="3.90.76.10">
    <property type="entry name" value="Dipeptide-binding Protein, Domain 1"/>
    <property type="match status" value="1"/>
</dbReference>
<proteinExistence type="inferred from homology"/>
<comment type="caution">
    <text evidence="8">The sequence shown here is derived from an EMBL/GenBank/DDBJ whole genome shotgun (WGS) entry which is preliminary data.</text>
</comment>
<protein>
    <submittedName>
        <fullName evidence="8">ABC transporter substrate-binding protein</fullName>
    </submittedName>
</protein>
<dbReference type="InterPro" id="IPR039424">
    <property type="entry name" value="SBP_5"/>
</dbReference>
<dbReference type="Gene3D" id="3.40.190.10">
    <property type="entry name" value="Periplasmic binding protein-like II"/>
    <property type="match status" value="1"/>
</dbReference>
<dbReference type="RefSeq" id="WP_049739569.1">
    <property type="nucleotide sequence ID" value="NZ_BJON01000014.1"/>
</dbReference>
<evidence type="ECO:0000256" key="2">
    <source>
        <dbReference type="ARBA" id="ARBA00005695"/>
    </source>
</evidence>
<dbReference type="Gene3D" id="3.10.105.10">
    <property type="entry name" value="Dipeptide-binding Protein, Domain 3"/>
    <property type="match status" value="1"/>
</dbReference>
<evidence type="ECO:0000256" key="4">
    <source>
        <dbReference type="ARBA" id="ARBA00022729"/>
    </source>
</evidence>
<dbReference type="PANTHER" id="PTHR30290">
    <property type="entry name" value="PERIPLASMIC BINDING COMPONENT OF ABC TRANSPORTER"/>
    <property type="match status" value="1"/>
</dbReference>
<dbReference type="CDD" id="cd00995">
    <property type="entry name" value="PBP2_NikA_DppA_OppA_like"/>
    <property type="match status" value="1"/>
</dbReference>
<dbReference type="InterPro" id="IPR000914">
    <property type="entry name" value="SBP_5_dom"/>
</dbReference>
<organism evidence="8 9">
    <name type="scientific">Brevibacillus reuszeri</name>
    <dbReference type="NCBI Taxonomy" id="54915"/>
    <lineage>
        <taxon>Bacteria</taxon>
        <taxon>Bacillati</taxon>
        <taxon>Bacillota</taxon>
        <taxon>Bacilli</taxon>
        <taxon>Bacillales</taxon>
        <taxon>Paenibacillaceae</taxon>
        <taxon>Brevibacillus</taxon>
    </lineage>
</organism>
<comment type="similarity">
    <text evidence="2">Belongs to the bacterial solute-binding protein 5 family.</text>
</comment>
<dbReference type="InterPro" id="IPR030678">
    <property type="entry name" value="Peptide/Ni-bd"/>
</dbReference>
<evidence type="ECO:0000256" key="5">
    <source>
        <dbReference type="SAM" id="MobiDB-lite"/>
    </source>
</evidence>
<evidence type="ECO:0000256" key="1">
    <source>
        <dbReference type="ARBA" id="ARBA00004193"/>
    </source>
</evidence>
<evidence type="ECO:0000313" key="9">
    <source>
        <dbReference type="Proteomes" id="UP000319578"/>
    </source>
</evidence>
<dbReference type="PIRSF" id="PIRSF002741">
    <property type="entry name" value="MppA"/>
    <property type="match status" value="1"/>
</dbReference>
<evidence type="ECO:0000259" key="7">
    <source>
        <dbReference type="Pfam" id="PF00496"/>
    </source>
</evidence>
<evidence type="ECO:0000256" key="3">
    <source>
        <dbReference type="ARBA" id="ARBA00022448"/>
    </source>
</evidence>
<dbReference type="Pfam" id="PF00496">
    <property type="entry name" value="SBP_bac_5"/>
    <property type="match status" value="1"/>
</dbReference>
<feature type="chain" id="PRO_5045826045" evidence="6">
    <location>
        <begin position="27"/>
        <end position="549"/>
    </location>
</feature>
<accession>A0ABQ0TR35</accession>
<comment type="subcellular location">
    <subcellularLocation>
        <location evidence="1">Cell membrane</location>
        <topology evidence="1">Lipid-anchor</topology>
    </subcellularLocation>
</comment>
<dbReference type="Proteomes" id="UP000319578">
    <property type="component" value="Unassembled WGS sequence"/>
</dbReference>
<evidence type="ECO:0000256" key="6">
    <source>
        <dbReference type="SAM" id="SignalP"/>
    </source>
</evidence>
<evidence type="ECO:0000313" key="8">
    <source>
        <dbReference type="EMBL" id="GED69999.1"/>
    </source>
</evidence>
<sequence length="549" mass="60753">MKRKTIFHVASSVSLAITVFVSGCSSAPSSSPGTGAGSEKQEQGTTKVAGPKSGGTLTYALYQDIVSLDPAFTYDFSTVVNQITEGLLKFDENSKLVPSLAEKWENPDPKTYLYHIRKGVSFSDGTPMTVDDVIFSMERTRDPKTASYLGWMYGNVDKIEKVDDSTVKVTLKEPDSNWRYAMATPAGHVISKAYYEAHASNFGKPDGGVMGTGPFKYVSWQTGSEIVLEKNTNYWDKTGGPYLDKIVYKVIPEAITRVTGLKTGQINMAITLPIDLQEVVEKMDSVKISRSDSFLSDFVAMNTQRKPFDDVKVRQAINFALDKQKIVKEIIKDAGVAGKSVPVPPALWLFEKEKWEAAYNEIPDYSYDMEKAKQLLAESSVPNGFNGKILVDGDSLRMNIALALQAAVKPLGINLEVEKVTGEELNTRSWGGARDYDMLIQNWNSDFPDPSGSLQPLFLSANAADGGSNFANYKNPEVDKLLIEQGRLTDDTKRSEMMIQAEKLIAGDAPWIVVSHQKHFMITSKNVAGYEISPMVFWQAIMKDVYFTE</sequence>
<dbReference type="EMBL" id="BJON01000014">
    <property type="protein sequence ID" value="GED69999.1"/>
    <property type="molecule type" value="Genomic_DNA"/>
</dbReference>
<keyword evidence="4 6" id="KW-0732">Signal</keyword>
<dbReference type="InterPro" id="IPR023765">
    <property type="entry name" value="SBP_5_CS"/>
</dbReference>
<keyword evidence="9" id="KW-1185">Reference proteome</keyword>
<dbReference type="PANTHER" id="PTHR30290:SF9">
    <property type="entry name" value="OLIGOPEPTIDE-BINDING PROTEIN APPA"/>
    <property type="match status" value="1"/>
</dbReference>